<accession>A0A344S5G8</accession>
<evidence type="ECO:0000313" key="3">
    <source>
        <dbReference type="Proteomes" id="UP000251994"/>
    </source>
</evidence>
<evidence type="ECO:0008006" key="4">
    <source>
        <dbReference type="Google" id="ProtNLM"/>
    </source>
</evidence>
<protein>
    <recommendedName>
        <fullName evidence="4">Tail fiber assembly protein</fullName>
    </recommendedName>
</protein>
<dbReference type="EMBL" id="RVIJ01000015">
    <property type="protein sequence ID" value="MLW01577.1"/>
    <property type="molecule type" value="Genomic_DNA"/>
</dbReference>
<dbReference type="InterPro" id="IPR003458">
    <property type="entry name" value="Phage_T4_Gp38_tail_assem"/>
</dbReference>
<dbReference type="AlphaFoldDB" id="A0A344S5G8"/>
<reference evidence="2" key="2">
    <citation type="submission" date="2018-10" db="EMBL/GenBank/DDBJ databases">
        <authorList>
            <consortium name="PulseNet: The National Subtyping Network for Foodborne Disease Surveillance"/>
            <person name="Tarr C.L."/>
            <person name="Trees E."/>
            <person name="Katz L.S."/>
            <person name="Carleton-Romer H.A."/>
            <person name="Stroika S."/>
            <person name="Kucerova Z."/>
            <person name="Roache K.F."/>
            <person name="Sabol A.L."/>
            <person name="Besser J."/>
            <person name="Gerner-Smidt P."/>
        </authorList>
    </citation>
    <scope>NUCLEOTIDE SEQUENCE [LARGE SCALE GENOMIC DNA]</scope>
    <source>
        <strain evidence="2">PNUSAS038541</strain>
    </source>
</reference>
<name>A0A344S5G8_SALER</name>
<dbReference type="EMBL" id="CP030219">
    <property type="protein sequence ID" value="AXD70107.1"/>
    <property type="molecule type" value="Genomic_DNA"/>
</dbReference>
<dbReference type="Proteomes" id="UP000885392">
    <property type="component" value="Unassembled WGS sequence"/>
</dbReference>
<evidence type="ECO:0000313" key="1">
    <source>
        <dbReference type="EMBL" id="AXD70107.1"/>
    </source>
</evidence>
<dbReference type="Pfam" id="PF02413">
    <property type="entry name" value="Caudo_TAP"/>
    <property type="match status" value="1"/>
</dbReference>
<proteinExistence type="predicted"/>
<gene>
    <name evidence="1" type="ORF">CHC34_03465</name>
    <name evidence="2" type="ORF">EAK82_15390</name>
</gene>
<sequence>MVRTSCTNSLLHRITLRKLWLNYLDALESVDTSSAPDIEWPIPPGDRPVNILWVGCHIN</sequence>
<reference evidence="1 3" key="1">
    <citation type="submission" date="2018-06" db="EMBL/GenBank/DDBJ databases">
        <title>Completed Genome Sequences of 32 Strains from Various Serotypes of Salmonella enterica.</title>
        <authorList>
            <person name="Nash J.H.E."/>
            <person name="Robertson J."/>
            <person name="Bessonov K."/>
        </authorList>
    </citation>
    <scope>NUCLEOTIDE SEQUENCE [LARGE SCALE GENOMIC DNA]</scope>
    <source>
        <strain evidence="1 3">SA20021456</strain>
    </source>
</reference>
<organism evidence="2">
    <name type="scientific">Salmonella enterica</name>
    <name type="common">Salmonella choleraesuis</name>
    <dbReference type="NCBI Taxonomy" id="28901"/>
    <lineage>
        <taxon>Bacteria</taxon>
        <taxon>Pseudomonadati</taxon>
        <taxon>Pseudomonadota</taxon>
        <taxon>Gammaproteobacteria</taxon>
        <taxon>Enterobacterales</taxon>
        <taxon>Enterobacteriaceae</taxon>
        <taxon>Salmonella</taxon>
    </lineage>
</organism>
<dbReference type="Proteomes" id="UP000251994">
    <property type="component" value="Chromosome"/>
</dbReference>
<evidence type="ECO:0000313" key="2">
    <source>
        <dbReference type="EMBL" id="MLW01577.1"/>
    </source>
</evidence>